<dbReference type="EnsemblMetazoa" id="GMOY002299-RA">
    <property type="protein sequence ID" value="GMOY002299-PA"/>
    <property type="gene ID" value="GMOY002299"/>
</dbReference>
<dbReference type="VEuPathDB" id="VectorBase:GMOY002299"/>
<proteinExistence type="predicted"/>
<dbReference type="InterPro" id="IPR036691">
    <property type="entry name" value="Endo/exonu/phosph_ase_sf"/>
</dbReference>
<feature type="region of interest" description="Disordered" evidence="1">
    <location>
        <begin position="707"/>
        <end position="726"/>
    </location>
</feature>
<dbReference type="PANTHER" id="PTHR33273:SF4">
    <property type="entry name" value="ENDONUCLEASE_EXONUCLEASE_PHOSPHATASE DOMAIN-CONTAINING PROTEIN"/>
    <property type="match status" value="1"/>
</dbReference>
<evidence type="ECO:0000256" key="1">
    <source>
        <dbReference type="SAM" id="MobiDB-lite"/>
    </source>
</evidence>
<evidence type="ECO:0008006" key="4">
    <source>
        <dbReference type="Google" id="ProtNLM"/>
    </source>
</evidence>
<protein>
    <recommendedName>
        <fullName evidence="4">Endonuclease/exonuclease/phosphatase domain-containing protein</fullName>
    </recommendedName>
</protein>
<dbReference type="SUPFAM" id="SSF56219">
    <property type="entry name" value="DNase I-like"/>
    <property type="match status" value="1"/>
</dbReference>
<sequence length="905" mass="100770">MYSKGVRPYRTVSEEAALVIAGMILIDLRAKEGMYRAEFHILSAEAVEQRAKQRLLEDWQERWSRARPVEKNSWLMLNLELNASLIRASVNPLHGLTACKDNHGVLTATTSAEPDSGLSLRAQSILNINSIKNNTPTSARGHAGALSEENSFKVNGRTMRTPVGVETQPHLGKTPEKSNHTPLGWENVAAFMQLGGYIKNLVEMQQESDGRQRHISQKMRDTIDGIKTMYERCWIEKDAASTTRKETSDKNLQTSPRTNAQKQPGDVDTPTAKRRNVATVPGTTEQHATDVPAGHYPPKDAQWMKVGAKAKTKRKADRPNRPFNGRPDAILIAAKGGLSYADILRKVKSQPQLSQFGEAVQKIRRSQKGELLLQLDQSGDKAEELRVAVGSVVGEEAEVRYLKQRKMVECKDFDEVTTKEDINNALKSQYGVTTAEVVNLRKAYSGKQTALISLQQEEAVKLLEGGKLRIGWGDTECGRIARGGKRQMSAAQASTGHLSAEMRFMQINLNHGEAAYDLLRQTIVEKEEDVMVLSEPYRREEQGTWVTDLSKKAAICSPAPIALLNVDFQHRGSVRATVEYLCCYRWYAPPSWTQGEFQRMFDELVEDAREKPAVIIARDFNAWAFEWGSKACNARGRSLLETFAVLKMTAGKAGNGEHQETDTHLLVLFLPEDLPGDPKKERTPSSGTSRCWTGQRMLNHSVQVQRHRGSKHHAAASPSPTKSHGMWSFHPEKSGVLPMSQPRKLEAPCLIRGLVLNRVGSHAEPMVLTEESDTIDDVIIVTPEEKSITVRVMTVSNRSRTITNGKVNAEDDEPITLGTLIPDSSRKKSEPTRCVTECQNASADSIGEGTRFLGTARRNNAIDELVFIGLSIELLDNQSQPTHLDFRTTDKGIALKKDDSYYMYL</sequence>
<feature type="region of interest" description="Disordered" evidence="1">
    <location>
        <begin position="240"/>
        <end position="274"/>
    </location>
</feature>
<dbReference type="EMBL" id="CCAG010014870">
    <property type="status" value="NOT_ANNOTATED_CDS"/>
    <property type="molecule type" value="Genomic_DNA"/>
</dbReference>
<dbReference type="Proteomes" id="UP000092444">
    <property type="component" value="Unassembled WGS sequence"/>
</dbReference>
<feature type="region of interest" description="Disordered" evidence="1">
    <location>
        <begin position="281"/>
        <end position="300"/>
    </location>
</feature>
<dbReference type="AlphaFoldDB" id="A0A1B0FF75"/>
<feature type="region of interest" description="Disordered" evidence="1">
    <location>
        <begin position="163"/>
        <end position="182"/>
    </location>
</feature>
<feature type="compositionally biased region" description="Polar residues" evidence="1">
    <location>
        <begin position="250"/>
        <end position="262"/>
    </location>
</feature>
<evidence type="ECO:0000313" key="3">
    <source>
        <dbReference type="Proteomes" id="UP000092444"/>
    </source>
</evidence>
<feature type="compositionally biased region" description="Basic and acidic residues" evidence="1">
    <location>
        <begin position="240"/>
        <end position="249"/>
    </location>
</feature>
<name>A0A1B0FF75_GLOMM</name>
<reference evidence="2" key="1">
    <citation type="submission" date="2020-05" db="UniProtKB">
        <authorList>
            <consortium name="EnsemblMetazoa"/>
        </authorList>
    </citation>
    <scope>IDENTIFICATION</scope>
    <source>
        <strain evidence="2">Yale</strain>
    </source>
</reference>
<evidence type="ECO:0000313" key="2">
    <source>
        <dbReference type="EnsemblMetazoa" id="GMOY002299-PA"/>
    </source>
</evidence>
<dbReference type="PANTHER" id="PTHR33273">
    <property type="entry name" value="DOMAIN-CONTAINING PROTEIN, PUTATIVE-RELATED"/>
    <property type="match status" value="1"/>
</dbReference>
<organism evidence="2 3">
    <name type="scientific">Glossina morsitans morsitans</name>
    <name type="common">Savannah tsetse fly</name>
    <dbReference type="NCBI Taxonomy" id="37546"/>
    <lineage>
        <taxon>Eukaryota</taxon>
        <taxon>Metazoa</taxon>
        <taxon>Ecdysozoa</taxon>
        <taxon>Arthropoda</taxon>
        <taxon>Hexapoda</taxon>
        <taxon>Insecta</taxon>
        <taxon>Pterygota</taxon>
        <taxon>Neoptera</taxon>
        <taxon>Endopterygota</taxon>
        <taxon>Diptera</taxon>
        <taxon>Brachycera</taxon>
        <taxon>Muscomorpha</taxon>
        <taxon>Hippoboscoidea</taxon>
        <taxon>Glossinidae</taxon>
        <taxon>Glossina</taxon>
    </lineage>
</organism>
<keyword evidence="3" id="KW-1185">Reference proteome</keyword>
<dbReference type="GO" id="GO:0003824">
    <property type="term" value="F:catalytic activity"/>
    <property type="evidence" value="ECO:0007669"/>
    <property type="project" value="InterPro"/>
</dbReference>
<accession>A0A1B0FF75</accession>
<dbReference type="Gene3D" id="3.60.10.10">
    <property type="entry name" value="Endonuclease/exonuclease/phosphatase"/>
    <property type="match status" value="1"/>
</dbReference>